<dbReference type="NCBIfam" id="NF047864">
    <property type="entry name" value="CBU_0592_membra"/>
    <property type="match status" value="1"/>
</dbReference>
<evidence type="ECO:0000313" key="3">
    <source>
        <dbReference type="EMBL" id="SEP53996.1"/>
    </source>
</evidence>
<dbReference type="InterPro" id="IPR058058">
    <property type="entry name" value="CBU_0592-like"/>
</dbReference>
<name>A0A1H8YPB1_9PSEU</name>
<dbReference type="Pfam" id="PF26604">
    <property type="entry name" value="CBU_0592"/>
    <property type="match status" value="1"/>
</dbReference>
<evidence type="ECO:0000313" key="4">
    <source>
        <dbReference type="Proteomes" id="UP000198582"/>
    </source>
</evidence>
<evidence type="ECO:0000256" key="1">
    <source>
        <dbReference type="SAM" id="MobiDB-lite"/>
    </source>
</evidence>
<organism evidence="3 4">
    <name type="scientific">Amycolatopsis saalfeldensis</name>
    <dbReference type="NCBI Taxonomy" id="394193"/>
    <lineage>
        <taxon>Bacteria</taxon>
        <taxon>Bacillati</taxon>
        <taxon>Actinomycetota</taxon>
        <taxon>Actinomycetes</taxon>
        <taxon>Pseudonocardiales</taxon>
        <taxon>Pseudonocardiaceae</taxon>
        <taxon>Amycolatopsis</taxon>
    </lineage>
</organism>
<gene>
    <name evidence="3" type="ORF">SAMN04489732_13451</name>
</gene>
<proteinExistence type="predicted"/>
<dbReference type="AlphaFoldDB" id="A0A1H8YPB1"/>
<feature type="compositionally biased region" description="Low complexity" evidence="1">
    <location>
        <begin position="81"/>
        <end position="94"/>
    </location>
</feature>
<feature type="region of interest" description="Disordered" evidence="1">
    <location>
        <begin position="81"/>
        <end position="104"/>
    </location>
</feature>
<protein>
    <recommendedName>
        <fullName evidence="2">CBU-0592-like domain-containing protein</fullName>
    </recommendedName>
</protein>
<evidence type="ECO:0000259" key="2">
    <source>
        <dbReference type="Pfam" id="PF26604"/>
    </source>
</evidence>
<feature type="domain" description="CBU-0592-like" evidence="2">
    <location>
        <begin position="6"/>
        <end position="76"/>
    </location>
</feature>
<dbReference type="Proteomes" id="UP000198582">
    <property type="component" value="Unassembled WGS sequence"/>
</dbReference>
<accession>A0A1H8YPB1</accession>
<reference evidence="3 4" key="1">
    <citation type="submission" date="2016-10" db="EMBL/GenBank/DDBJ databases">
        <authorList>
            <person name="de Groot N.N."/>
        </authorList>
    </citation>
    <scope>NUCLEOTIDE SEQUENCE [LARGE SCALE GENOMIC DNA]</scope>
    <source>
        <strain evidence="3 4">DSM 44993</strain>
    </source>
</reference>
<keyword evidence="4" id="KW-1185">Reference proteome</keyword>
<dbReference type="STRING" id="394193.SAMN04489732_13451"/>
<dbReference type="EMBL" id="FOEF01000034">
    <property type="protein sequence ID" value="SEP53996.1"/>
    <property type="molecule type" value="Genomic_DNA"/>
</dbReference>
<sequence length="104" mass="10676">MSIVSQIVQIGGSVLLLASFLLAQIGTLHQKSRFYLAMNSAGSAVLALDALAEHQIGFLLLEGVWSAASVVGLLRECARGADPAATAPSPNPSARHTPAKGPIS</sequence>
<dbReference type="RefSeq" id="WP_177231821.1">
    <property type="nucleotide sequence ID" value="NZ_FOEF01000034.1"/>
</dbReference>